<sequence length="84" mass="9423">MLSSILLCHFEIQTRGRACVYMCPSYSALGEPNRTSAHILATRPRQGPEERRRTPLASHCVSRPTLLLSDGKEVAHMSEELKTE</sequence>
<name>A0A7J8I2H2_MOLMO</name>
<gene>
    <name evidence="1" type="ORF">HJG59_012681</name>
</gene>
<protein>
    <submittedName>
        <fullName evidence="1">Uncharacterized protein</fullName>
    </submittedName>
</protein>
<accession>A0A7J8I2H2</accession>
<dbReference type="Proteomes" id="UP000550707">
    <property type="component" value="Unassembled WGS sequence"/>
</dbReference>
<evidence type="ECO:0000313" key="1">
    <source>
        <dbReference type="EMBL" id="KAF6478152.1"/>
    </source>
</evidence>
<evidence type="ECO:0000313" key="2">
    <source>
        <dbReference type="Proteomes" id="UP000550707"/>
    </source>
</evidence>
<organism evidence="1 2">
    <name type="scientific">Molossus molossus</name>
    <name type="common">Pallas' mastiff bat</name>
    <name type="synonym">Vespertilio molossus</name>
    <dbReference type="NCBI Taxonomy" id="27622"/>
    <lineage>
        <taxon>Eukaryota</taxon>
        <taxon>Metazoa</taxon>
        <taxon>Chordata</taxon>
        <taxon>Craniata</taxon>
        <taxon>Vertebrata</taxon>
        <taxon>Euteleostomi</taxon>
        <taxon>Mammalia</taxon>
        <taxon>Eutheria</taxon>
        <taxon>Laurasiatheria</taxon>
        <taxon>Chiroptera</taxon>
        <taxon>Yangochiroptera</taxon>
        <taxon>Molossidae</taxon>
        <taxon>Molossus</taxon>
    </lineage>
</organism>
<proteinExistence type="predicted"/>
<dbReference type="InParanoid" id="A0A7J8I2H2"/>
<reference evidence="1 2" key="1">
    <citation type="journal article" date="2020" name="Nature">
        <title>Six reference-quality genomes reveal evolution of bat adaptations.</title>
        <authorList>
            <person name="Jebb D."/>
            <person name="Huang Z."/>
            <person name="Pippel M."/>
            <person name="Hughes G.M."/>
            <person name="Lavrichenko K."/>
            <person name="Devanna P."/>
            <person name="Winkler S."/>
            <person name="Jermiin L.S."/>
            <person name="Skirmuntt E.C."/>
            <person name="Katzourakis A."/>
            <person name="Burkitt-Gray L."/>
            <person name="Ray D.A."/>
            <person name="Sullivan K.A.M."/>
            <person name="Roscito J.G."/>
            <person name="Kirilenko B.M."/>
            <person name="Davalos L.M."/>
            <person name="Corthals A.P."/>
            <person name="Power M.L."/>
            <person name="Jones G."/>
            <person name="Ransome R.D."/>
            <person name="Dechmann D.K.N."/>
            <person name="Locatelli A.G."/>
            <person name="Puechmaille S.J."/>
            <person name="Fedrigo O."/>
            <person name="Jarvis E.D."/>
            <person name="Hiller M."/>
            <person name="Vernes S.C."/>
            <person name="Myers E.W."/>
            <person name="Teeling E.C."/>
        </authorList>
    </citation>
    <scope>NUCLEOTIDE SEQUENCE [LARGE SCALE GENOMIC DNA]</scope>
    <source>
        <strain evidence="1">MMolMol1</strain>
        <tissue evidence="1">Muscle</tissue>
    </source>
</reference>
<dbReference type="EMBL" id="JACASF010000005">
    <property type="protein sequence ID" value="KAF6478152.1"/>
    <property type="molecule type" value="Genomic_DNA"/>
</dbReference>
<keyword evidence="2" id="KW-1185">Reference proteome</keyword>
<comment type="caution">
    <text evidence="1">The sequence shown here is derived from an EMBL/GenBank/DDBJ whole genome shotgun (WGS) entry which is preliminary data.</text>
</comment>
<dbReference type="AlphaFoldDB" id="A0A7J8I2H2"/>